<name>A0A084JZR7_NONUL</name>
<dbReference type="AlphaFoldDB" id="A0A084JZR7"/>
<dbReference type="EMBL" id="JPJI01000010">
    <property type="protein sequence ID" value="KEZ94451.1"/>
    <property type="molecule type" value="Genomic_DNA"/>
</dbReference>
<evidence type="ECO:0008006" key="5">
    <source>
        <dbReference type="Google" id="ProtNLM"/>
    </source>
</evidence>
<evidence type="ECO:0000313" key="4">
    <source>
        <dbReference type="Proteomes" id="UP000239997"/>
    </source>
</evidence>
<dbReference type="Proteomes" id="UP000028531">
    <property type="component" value="Unassembled WGS sequence"/>
</dbReference>
<protein>
    <recommendedName>
        <fullName evidence="5">Lipoprotein</fullName>
    </recommendedName>
</protein>
<comment type="caution">
    <text evidence="1">The sequence shown here is derived from an EMBL/GenBank/DDBJ whole genome shotgun (WGS) entry which is preliminary data.</text>
</comment>
<reference evidence="2 4" key="2">
    <citation type="submission" date="2018-03" db="EMBL/GenBank/DDBJ databases">
        <title>Genomic Encyclopedia of Archaeal and Bacterial Type Strains, Phase II (KMG-II): from individual species to whole genera.</title>
        <authorList>
            <person name="Goeker M."/>
        </authorList>
    </citation>
    <scope>NUCLEOTIDE SEQUENCE [LARGE SCALE GENOMIC DNA]</scope>
    <source>
        <strain evidence="2 4">DSM 22727</strain>
    </source>
</reference>
<sequence>MKKTFVILISLTIFISCVENKKQQVAEIEDSNLENEYVEFDPIKYVSNPEKTDTLCISEINRAKDEIRTNGIAFTQEVGFLYGHNRYEKELEELCKQNGLNYEIDLIGCVVFEGQTQGCYGAYMDKVLADKYGLDFKQQMHKKADSLFLQNVIKNNLAVYYGDCDERPKLPSEKNRSSDYIPNVKVENLDIEEDKSEYGGWPFLDVGFTVERDSTINSFYINYFFEGLESNKKYKNELFELAKNHLKKNYPTWVPGIVNGTQVRTDNNVRIHLIKE</sequence>
<proteinExistence type="predicted"/>
<evidence type="ECO:0000313" key="2">
    <source>
        <dbReference type="EMBL" id="PRX09724.1"/>
    </source>
</evidence>
<dbReference type="OrthoDB" id="834994at2"/>
<dbReference type="Proteomes" id="UP000239997">
    <property type="component" value="Unassembled WGS sequence"/>
</dbReference>
<dbReference type="EMBL" id="PVNA01000019">
    <property type="protein sequence ID" value="PRX09724.1"/>
    <property type="molecule type" value="Genomic_DNA"/>
</dbReference>
<keyword evidence="4" id="KW-1185">Reference proteome</keyword>
<organism evidence="1 3">
    <name type="scientific">Nonlabens ulvanivorans</name>
    <name type="common">Persicivirga ulvanivorans</name>
    <dbReference type="NCBI Taxonomy" id="906888"/>
    <lineage>
        <taxon>Bacteria</taxon>
        <taxon>Pseudomonadati</taxon>
        <taxon>Bacteroidota</taxon>
        <taxon>Flavobacteriia</taxon>
        <taxon>Flavobacteriales</taxon>
        <taxon>Flavobacteriaceae</taxon>
        <taxon>Nonlabens</taxon>
    </lineage>
</organism>
<dbReference type="RefSeq" id="WP_036579379.1">
    <property type="nucleotide sequence ID" value="NZ_JPJI01000010.1"/>
</dbReference>
<dbReference type="PROSITE" id="PS51257">
    <property type="entry name" value="PROKAR_LIPOPROTEIN"/>
    <property type="match status" value="1"/>
</dbReference>
<evidence type="ECO:0000313" key="1">
    <source>
        <dbReference type="EMBL" id="KEZ94451.1"/>
    </source>
</evidence>
<evidence type="ECO:0000313" key="3">
    <source>
        <dbReference type="Proteomes" id="UP000028531"/>
    </source>
</evidence>
<reference evidence="1 3" key="1">
    <citation type="submission" date="2014-07" db="EMBL/GenBank/DDBJ databases">
        <title>Draft genome sequence of Nonlabens ulvanivorans, an ulvan degrading bacterium.</title>
        <authorList>
            <person name="Kopel M."/>
            <person name="Helbert W."/>
            <person name="Henrissat B."/>
            <person name="Doniger T."/>
            <person name="Banin E."/>
        </authorList>
    </citation>
    <scope>NUCLEOTIDE SEQUENCE [LARGE SCALE GENOMIC DNA]</scope>
    <source>
        <strain evidence="1 3">PLR</strain>
    </source>
</reference>
<gene>
    <name evidence="1" type="ORF">IL45_01410</name>
    <name evidence="2" type="ORF">LY02_02909</name>
</gene>
<accession>A0A084JZR7</accession>